<dbReference type="EMBL" id="JAJUOS010000005">
    <property type="protein sequence ID" value="MCE5973372.1"/>
    <property type="molecule type" value="Genomic_DNA"/>
</dbReference>
<accession>A0ABS8YU50</accession>
<feature type="domain" description="DUF6473" evidence="1">
    <location>
        <begin position="1"/>
        <end position="272"/>
    </location>
</feature>
<evidence type="ECO:0000259" key="1">
    <source>
        <dbReference type="Pfam" id="PF20078"/>
    </source>
</evidence>
<reference evidence="2 3" key="1">
    <citation type="submission" date="2021-12" db="EMBL/GenBank/DDBJ databases">
        <title>Sinirhodobacter sp. WL0062 is a bacterium isolated from seawater.</title>
        <authorList>
            <person name="Wang L."/>
            <person name="He W."/>
            <person name="Zhang D.-F."/>
        </authorList>
    </citation>
    <scope>NUCLEOTIDE SEQUENCE [LARGE SCALE GENOMIC DNA]</scope>
    <source>
        <strain evidence="2 3">WL0062</strain>
    </source>
</reference>
<protein>
    <submittedName>
        <fullName evidence="2">DUF6473 family protein</fullName>
    </submittedName>
</protein>
<name>A0ABS8YU50_9RHOB</name>
<evidence type="ECO:0000313" key="2">
    <source>
        <dbReference type="EMBL" id="MCE5973372.1"/>
    </source>
</evidence>
<dbReference type="InterPro" id="IPR045524">
    <property type="entry name" value="DUF6473"/>
</dbReference>
<proteinExistence type="predicted"/>
<organism evidence="2 3">
    <name type="scientific">Rhodobacter flavimaris</name>
    <dbReference type="NCBI Taxonomy" id="2907145"/>
    <lineage>
        <taxon>Bacteria</taxon>
        <taxon>Pseudomonadati</taxon>
        <taxon>Pseudomonadota</taxon>
        <taxon>Alphaproteobacteria</taxon>
        <taxon>Rhodobacterales</taxon>
        <taxon>Rhodobacter group</taxon>
        <taxon>Rhodobacter</taxon>
    </lineage>
</organism>
<dbReference type="Pfam" id="PF20078">
    <property type="entry name" value="DUF6473"/>
    <property type="match status" value="1"/>
</dbReference>
<comment type="caution">
    <text evidence="2">The sequence shown here is derived from an EMBL/GenBank/DDBJ whole genome shotgun (WGS) entry which is preliminary data.</text>
</comment>
<dbReference type="RefSeq" id="WP_233676370.1">
    <property type="nucleotide sequence ID" value="NZ_JAJUOS010000005.1"/>
</dbReference>
<dbReference type="Proteomes" id="UP001521181">
    <property type="component" value="Unassembled WGS sequence"/>
</dbReference>
<gene>
    <name evidence="2" type="ORF">LZA78_07765</name>
</gene>
<sequence>MAFEYPGEGALDYFPCRYGPSKLLFRGPRRDLTEPYLAAFGGGETYGKFVENPWPSLVEAKLGLPVINFGYLNAGIDVFFNEPAVLGASRRAKLTVIQLMGAHNMSNRFYSVHPRRNDRFLKASNQLRSLFPEVDFAEFNFTRHLLSVLYECAPERFSAVATELRTAWVARMSSFLERMGGRKVLLWLGEYRDPSVHDPLGPEPLLLDEGLVALISGFADVLVKVQPSVAARTTGVEGMVFGPMEELAASTMPGPAVHREIAEAITPVLARML</sequence>
<evidence type="ECO:0000313" key="3">
    <source>
        <dbReference type="Proteomes" id="UP001521181"/>
    </source>
</evidence>
<keyword evidence="3" id="KW-1185">Reference proteome</keyword>